<gene>
    <name evidence="2" type="ORF">GNLVRS02_ARAD1D25872g</name>
</gene>
<dbReference type="AlphaFoldDB" id="A0A060TB81"/>
<feature type="region of interest" description="Disordered" evidence="1">
    <location>
        <begin position="1"/>
        <end position="45"/>
    </location>
</feature>
<feature type="region of interest" description="Disordered" evidence="1">
    <location>
        <begin position="93"/>
        <end position="127"/>
    </location>
</feature>
<accession>A0A060TB81</accession>
<name>A0A060TB81_BLAAD</name>
<protein>
    <submittedName>
        <fullName evidence="2">ARAD1D25872p</fullName>
    </submittedName>
</protein>
<evidence type="ECO:0000313" key="2">
    <source>
        <dbReference type="EMBL" id="CDP38059.1"/>
    </source>
</evidence>
<organism evidence="2">
    <name type="scientific">Blastobotrys adeninivorans</name>
    <name type="common">Yeast</name>
    <name type="synonym">Arxula adeninivorans</name>
    <dbReference type="NCBI Taxonomy" id="409370"/>
    <lineage>
        <taxon>Eukaryota</taxon>
        <taxon>Fungi</taxon>
        <taxon>Dikarya</taxon>
        <taxon>Ascomycota</taxon>
        <taxon>Saccharomycotina</taxon>
        <taxon>Dipodascomycetes</taxon>
        <taxon>Dipodascales</taxon>
        <taxon>Trichomonascaceae</taxon>
        <taxon>Blastobotrys</taxon>
    </lineage>
</organism>
<reference evidence="2" key="2">
    <citation type="submission" date="2014-06" db="EMBL/GenBank/DDBJ databases">
        <title>The complete genome of Blastobotrys (Arxula) adeninivorans LS3 - a yeast of biotechnological interest.</title>
        <authorList>
            <person name="Kunze G."/>
            <person name="Gaillardin C."/>
            <person name="Czernicka M."/>
            <person name="Durrens P."/>
            <person name="Martin T."/>
            <person name="Boer E."/>
            <person name="Gabaldon T."/>
            <person name="Cruz J."/>
            <person name="Talla E."/>
            <person name="Marck C."/>
            <person name="Goffeau A."/>
            <person name="Barbe V."/>
            <person name="Baret P."/>
            <person name="Baronian K."/>
            <person name="Beier S."/>
            <person name="Bleykasten C."/>
            <person name="Bode R."/>
            <person name="Casaregola S."/>
            <person name="Despons L."/>
            <person name="Fairhead C."/>
            <person name="Giersberg M."/>
            <person name="Gierski P."/>
            <person name="Hahnel U."/>
            <person name="Hartmann A."/>
            <person name="Jankowska D."/>
            <person name="Jubin C."/>
            <person name="Jung P."/>
            <person name="Lafontaine I."/>
            <person name="Leh-Louis V."/>
            <person name="Lemaire M."/>
            <person name="Marcet-Houben M."/>
            <person name="Mascher M."/>
            <person name="Morel G."/>
            <person name="Richard G.-F."/>
            <person name="Riechen J."/>
            <person name="Sacerdot C."/>
            <person name="Sarkar A."/>
            <person name="Savel G."/>
            <person name="Schacherer J."/>
            <person name="Sherman D."/>
            <person name="Straub M.-L."/>
            <person name="Stein N."/>
            <person name="Thierry A."/>
            <person name="Trautwein-Schult A."/>
            <person name="Westhof E."/>
            <person name="Worch S."/>
            <person name="Dujon B."/>
            <person name="Souciet J.-L."/>
            <person name="Wincker P."/>
            <person name="Scholz U."/>
            <person name="Neuveglise N."/>
        </authorList>
    </citation>
    <scope>NUCLEOTIDE SEQUENCE</scope>
    <source>
        <strain evidence="2">LS3</strain>
    </source>
</reference>
<proteinExistence type="predicted"/>
<feature type="compositionally biased region" description="Basic residues" evidence="1">
    <location>
        <begin position="107"/>
        <end position="116"/>
    </location>
</feature>
<dbReference type="EMBL" id="HG937694">
    <property type="protein sequence ID" value="CDP38059.1"/>
    <property type="molecule type" value="Genomic_DNA"/>
</dbReference>
<reference evidence="2" key="1">
    <citation type="submission" date="2014-02" db="EMBL/GenBank/DDBJ databases">
        <authorList>
            <person name="Genoscope - CEA"/>
        </authorList>
    </citation>
    <scope>NUCLEOTIDE SEQUENCE</scope>
    <source>
        <strain evidence="2">LS3</strain>
    </source>
</reference>
<evidence type="ECO:0000256" key="1">
    <source>
        <dbReference type="SAM" id="MobiDB-lite"/>
    </source>
</evidence>
<sequence length="127" mass="14556">MPVRDTPKKAKRNGGTDTGSLVESKKRRRESDSLEAAMTEPESPGRIFIPRHREAQPGKSALKNWKSTSDMTREAGPLGFYSAQALRKFLENEKRKNSSSLTETHCRPVRSRRKVKSQVTWSRELEW</sequence>